<gene>
    <name evidence="2" type="ORF">A3770_09p56400</name>
</gene>
<dbReference type="Gene3D" id="3.40.50.150">
    <property type="entry name" value="Vaccinia Virus protein VP39"/>
    <property type="match status" value="1"/>
</dbReference>
<proteinExistence type="predicted"/>
<feature type="domain" description="Methyltransferase FkbM" evidence="1">
    <location>
        <begin position="48"/>
        <end position="234"/>
    </location>
</feature>
<evidence type="ECO:0000313" key="3">
    <source>
        <dbReference type="Proteomes" id="UP000316726"/>
    </source>
</evidence>
<dbReference type="SUPFAM" id="SSF53335">
    <property type="entry name" value="S-adenosyl-L-methionine-dependent methyltransferases"/>
    <property type="match status" value="1"/>
</dbReference>
<organism evidence="2 3">
    <name type="scientific">Chloropicon primus</name>
    <dbReference type="NCBI Taxonomy" id="1764295"/>
    <lineage>
        <taxon>Eukaryota</taxon>
        <taxon>Viridiplantae</taxon>
        <taxon>Chlorophyta</taxon>
        <taxon>Chloropicophyceae</taxon>
        <taxon>Chloropicales</taxon>
        <taxon>Chloropicaceae</taxon>
        <taxon>Chloropicon</taxon>
    </lineage>
</organism>
<dbReference type="InterPro" id="IPR052514">
    <property type="entry name" value="SAM-dependent_MTase"/>
</dbReference>
<dbReference type="InterPro" id="IPR029063">
    <property type="entry name" value="SAM-dependent_MTases_sf"/>
</dbReference>
<evidence type="ECO:0000313" key="2">
    <source>
        <dbReference type="EMBL" id="QDZ23122.1"/>
    </source>
</evidence>
<dbReference type="EMBL" id="CP031042">
    <property type="protein sequence ID" value="QDZ23122.1"/>
    <property type="molecule type" value="Genomic_DNA"/>
</dbReference>
<dbReference type="InterPro" id="IPR006342">
    <property type="entry name" value="FkbM_mtfrase"/>
</dbReference>
<keyword evidence="3" id="KW-1185">Reference proteome</keyword>
<evidence type="ECO:0000259" key="1">
    <source>
        <dbReference type="Pfam" id="PF05050"/>
    </source>
</evidence>
<dbReference type="OrthoDB" id="10006218at2759"/>
<dbReference type="AlphaFoldDB" id="A0A5B8MUJ0"/>
<accession>A0A5B8MUJ0</accession>
<sequence>MQKMPATTGARSVHLARVQATPRVQATTLPRGNGTHRLADGCHHVFLDVGANIGIHTRFLFEPSLYPDASLSTAIFESQFGSGRDNRDFCAFGFEPNPAHADRHRELEAMYGAMGWRYTPVLAAAGNKEGALTFYHNAKGAGSEEWGFSSSLHADPKDVIAEEVPVVHLARWIEREIMGRKLPARVYGKYEGDPGPKVVMKMDVEGQEYYLLPSLLATGVMCKGVDFVFGEHHARFFRSHQSGTDFDARGDLDRFDIDKQAWSWHTAYEKIFGDLKFKKYPKGELVVESEEDAWRIFDLLVTMMMSTTEEDCKTTFLMADDESYLHDGAPWPAP</sequence>
<reference evidence="2 3" key="1">
    <citation type="submission" date="2018-07" db="EMBL/GenBank/DDBJ databases">
        <title>The complete nuclear genome of the prasinophyte Chloropicon primus (CCMP1205).</title>
        <authorList>
            <person name="Pombert J.-F."/>
            <person name="Otis C."/>
            <person name="Turmel M."/>
            <person name="Lemieux C."/>
        </authorList>
    </citation>
    <scope>NUCLEOTIDE SEQUENCE [LARGE SCALE GENOMIC DNA]</scope>
    <source>
        <strain evidence="2 3">CCMP1205</strain>
    </source>
</reference>
<protein>
    <recommendedName>
        <fullName evidence="1">Methyltransferase FkbM domain-containing protein</fullName>
    </recommendedName>
</protein>
<name>A0A5B8MUJ0_9CHLO</name>
<dbReference type="PANTHER" id="PTHR34203:SF13">
    <property type="entry name" value="EXPRESSED PROTEIN"/>
    <property type="match status" value="1"/>
</dbReference>
<dbReference type="Pfam" id="PF05050">
    <property type="entry name" value="Methyltransf_21"/>
    <property type="match status" value="1"/>
</dbReference>
<dbReference type="PANTHER" id="PTHR34203">
    <property type="entry name" value="METHYLTRANSFERASE, FKBM FAMILY PROTEIN"/>
    <property type="match status" value="1"/>
</dbReference>
<dbReference type="Proteomes" id="UP000316726">
    <property type="component" value="Chromosome 9"/>
</dbReference>